<feature type="compositionally biased region" description="Low complexity" evidence="7">
    <location>
        <begin position="598"/>
        <end position="611"/>
    </location>
</feature>
<feature type="compositionally biased region" description="Basic and acidic residues" evidence="7">
    <location>
        <begin position="645"/>
        <end position="679"/>
    </location>
</feature>
<feature type="transmembrane region" description="Helical" evidence="8">
    <location>
        <begin position="61"/>
        <end position="78"/>
    </location>
</feature>
<evidence type="ECO:0000256" key="8">
    <source>
        <dbReference type="SAM" id="Phobius"/>
    </source>
</evidence>
<dbReference type="InterPro" id="IPR020846">
    <property type="entry name" value="MFS_dom"/>
</dbReference>
<evidence type="ECO:0000256" key="2">
    <source>
        <dbReference type="ARBA" id="ARBA00022448"/>
    </source>
</evidence>
<dbReference type="InterPro" id="IPR036259">
    <property type="entry name" value="MFS_trans_sf"/>
</dbReference>
<keyword evidence="2" id="KW-0813">Transport</keyword>
<feature type="transmembrane region" description="Helical" evidence="8">
    <location>
        <begin position="390"/>
        <end position="407"/>
    </location>
</feature>
<dbReference type="GO" id="GO:0022857">
    <property type="term" value="F:transmembrane transporter activity"/>
    <property type="evidence" value="ECO:0007669"/>
    <property type="project" value="InterPro"/>
</dbReference>
<feature type="transmembrane region" description="Helical" evidence="8">
    <location>
        <begin position="419"/>
        <end position="439"/>
    </location>
</feature>
<evidence type="ECO:0000256" key="6">
    <source>
        <dbReference type="ARBA" id="ARBA00037968"/>
    </source>
</evidence>
<comment type="subcellular location">
    <subcellularLocation>
        <location evidence="1">Membrane</location>
        <topology evidence="1">Multi-pass membrane protein</topology>
    </subcellularLocation>
</comment>
<reference evidence="10" key="1">
    <citation type="submission" date="2023-06" db="EMBL/GenBank/DDBJ databases">
        <title>Black Yeasts Isolated from many extreme environments.</title>
        <authorList>
            <person name="Coleine C."/>
            <person name="Stajich J.E."/>
            <person name="Selbmann L."/>
        </authorList>
    </citation>
    <scope>NUCLEOTIDE SEQUENCE</scope>
    <source>
        <strain evidence="10">CCFEE 5200</strain>
    </source>
</reference>
<dbReference type="PANTHER" id="PTHR43791:SF97">
    <property type="entry name" value="ALLANTOATE TRANSPORTER, PUTATIVE (AFU_ORTHOLOGUE AFUA_1G14700)-RELATED"/>
    <property type="match status" value="1"/>
</dbReference>
<protein>
    <recommendedName>
        <fullName evidence="9">Major facilitator superfamily (MFS) profile domain-containing protein</fullName>
    </recommendedName>
</protein>
<dbReference type="FunFam" id="1.20.1250.20:FF:000064">
    <property type="entry name" value="MFS allantoate transporter"/>
    <property type="match status" value="1"/>
</dbReference>
<feature type="transmembrane region" description="Helical" evidence="8">
    <location>
        <begin position="287"/>
        <end position="310"/>
    </location>
</feature>
<dbReference type="PROSITE" id="PS50850">
    <property type="entry name" value="MFS"/>
    <property type="match status" value="1"/>
</dbReference>
<dbReference type="PANTHER" id="PTHR43791">
    <property type="entry name" value="PERMEASE-RELATED"/>
    <property type="match status" value="1"/>
</dbReference>
<feature type="transmembrane region" description="Helical" evidence="8">
    <location>
        <begin position="129"/>
        <end position="147"/>
    </location>
</feature>
<evidence type="ECO:0000313" key="11">
    <source>
        <dbReference type="Proteomes" id="UP001175353"/>
    </source>
</evidence>
<feature type="region of interest" description="Disordered" evidence="7">
    <location>
        <begin position="1"/>
        <end position="21"/>
    </location>
</feature>
<feature type="transmembrane region" description="Helical" evidence="8">
    <location>
        <begin position="330"/>
        <end position="352"/>
    </location>
</feature>
<feature type="domain" description="Major facilitator superfamily (MFS) profile" evidence="9">
    <location>
        <begin position="65"/>
        <end position="478"/>
    </location>
</feature>
<feature type="transmembrane region" description="Helical" evidence="8">
    <location>
        <begin position="359"/>
        <end position="378"/>
    </location>
</feature>
<keyword evidence="4 8" id="KW-1133">Transmembrane helix</keyword>
<accession>A0AAN6K7R0</accession>
<evidence type="ECO:0000256" key="3">
    <source>
        <dbReference type="ARBA" id="ARBA00022692"/>
    </source>
</evidence>
<keyword evidence="3 8" id="KW-0812">Transmembrane</keyword>
<evidence type="ECO:0000313" key="10">
    <source>
        <dbReference type="EMBL" id="KAK0968845.1"/>
    </source>
</evidence>
<keyword evidence="11" id="KW-1185">Reference proteome</keyword>
<gene>
    <name evidence="10" type="ORF">LTR91_016570</name>
</gene>
<feature type="compositionally biased region" description="Polar residues" evidence="7">
    <location>
        <begin position="619"/>
        <end position="642"/>
    </location>
</feature>
<dbReference type="Gene3D" id="1.20.1250.20">
    <property type="entry name" value="MFS general substrate transporter like domains"/>
    <property type="match status" value="2"/>
</dbReference>
<dbReference type="Proteomes" id="UP001175353">
    <property type="component" value="Unassembled WGS sequence"/>
</dbReference>
<dbReference type="InterPro" id="IPR011701">
    <property type="entry name" value="MFS"/>
</dbReference>
<organism evidence="10 11">
    <name type="scientific">Friedmanniomyces endolithicus</name>
    <dbReference type="NCBI Taxonomy" id="329885"/>
    <lineage>
        <taxon>Eukaryota</taxon>
        <taxon>Fungi</taxon>
        <taxon>Dikarya</taxon>
        <taxon>Ascomycota</taxon>
        <taxon>Pezizomycotina</taxon>
        <taxon>Dothideomycetes</taxon>
        <taxon>Dothideomycetidae</taxon>
        <taxon>Mycosphaerellales</taxon>
        <taxon>Teratosphaeriaceae</taxon>
        <taxon>Friedmanniomyces</taxon>
    </lineage>
</organism>
<proteinExistence type="inferred from homology"/>
<feature type="region of interest" description="Disordered" evidence="7">
    <location>
        <begin position="582"/>
        <end position="679"/>
    </location>
</feature>
<evidence type="ECO:0000259" key="9">
    <source>
        <dbReference type="PROSITE" id="PS50850"/>
    </source>
</evidence>
<comment type="similarity">
    <text evidence="6">Belongs to the major facilitator superfamily. Allantoate permease family.</text>
</comment>
<feature type="transmembrane region" description="Helical" evidence="8">
    <location>
        <begin position="102"/>
        <end position="122"/>
    </location>
</feature>
<feature type="transmembrane region" description="Helical" evidence="8">
    <location>
        <begin position="451"/>
        <end position="471"/>
    </location>
</feature>
<sequence>MEKDMHIKPNGPSVSTSPDEDLHATKEVDGLRDVAADLFLEIGEYSPEELEAERTTVRKKLDMIIMPIICVTYCLQFLDKLSLNYASAYTFIPDLGLEGHRYSWVAAIFNFGYLFWALPANLLIQKLPIGKLTGTMIFIWSILLIAHVGAKNYGGILVLRFLLGMFEAGISPSIRSIVSMFYTRAEQPWRMCIFLGFNGMSTIVGSLLGYGLGHVNHAKIASWQLIFLVIGLMNFVWSIVFITVMPDSAANARFLTHKQKVIAVDRIAKNMVGVKAKQYKMSQVFEALLDVKVWTLILIGLATGVINGGVSNFGSSLIKGFGFSSLNATLLQLPNGVIEFLTVPTCGLIATYVKDVRCLTIMVVCLIPLGGLLGIRLTNLAHPWSLVGSSWLQGIVGAPIILCWNLLTTNIAGHTKRSVANGLWFVFYAAGNIVGANIFDTREAPRYFSALTGMIGCYCATIALAGFLWVFMAWENKRRDRVLAAGEQTVAGSEDKAVLDGFKDRTDKENRGFRICVDSIQSSQSASVSSSRNGHNVRFLHPSSRSRRLGGEACRCEQSSLAFDNTKPRLQEAIERSAAFQTRTYADEPSKASNVGPSSSASQESSQVNASRGAEHSQGAKTQNTSSLQTPVSNPGSDSDLGQQEEGREATRSDPSEPDEVKRSRVEQEGQKPLDAADK</sequence>
<dbReference type="SUPFAM" id="SSF103473">
    <property type="entry name" value="MFS general substrate transporter"/>
    <property type="match status" value="1"/>
</dbReference>
<dbReference type="GO" id="GO:0016020">
    <property type="term" value="C:membrane"/>
    <property type="evidence" value="ECO:0007669"/>
    <property type="project" value="UniProtKB-SubCell"/>
</dbReference>
<dbReference type="EMBL" id="JAUJLE010000203">
    <property type="protein sequence ID" value="KAK0968845.1"/>
    <property type="molecule type" value="Genomic_DNA"/>
</dbReference>
<feature type="transmembrane region" description="Helical" evidence="8">
    <location>
        <begin position="153"/>
        <end position="170"/>
    </location>
</feature>
<evidence type="ECO:0000256" key="4">
    <source>
        <dbReference type="ARBA" id="ARBA00022989"/>
    </source>
</evidence>
<name>A0AAN6K7R0_9PEZI</name>
<dbReference type="Pfam" id="PF07690">
    <property type="entry name" value="MFS_1"/>
    <property type="match status" value="1"/>
</dbReference>
<feature type="transmembrane region" description="Helical" evidence="8">
    <location>
        <begin position="191"/>
        <end position="213"/>
    </location>
</feature>
<keyword evidence="5 8" id="KW-0472">Membrane</keyword>
<evidence type="ECO:0000256" key="1">
    <source>
        <dbReference type="ARBA" id="ARBA00004141"/>
    </source>
</evidence>
<evidence type="ECO:0000256" key="5">
    <source>
        <dbReference type="ARBA" id="ARBA00023136"/>
    </source>
</evidence>
<dbReference type="AlphaFoldDB" id="A0AAN6K7R0"/>
<comment type="caution">
    <text evidence="10">The sequence shown here is derived from an EMBL/GenBank/DDBJ whole genome shotgun (WGS) entry which is preliminary data.</text>
</comment>
<feature type="transmembrane region" description="Helical" evidence="8">
    <location>
        <begin position="225"/>
        <end position="245"/>
    </location>
</feature>
<evidence type="ECO:0000256" key="7">
    <source>
        <dbReference type="SAM" id="MobiDB-lite"/>
    </source>
</evidence>